<dbReference type="OrthoDB" id="7222937at2"/>
<dbReference type="Proteomes" id="UP000298631">
    <property type="component" value="Plasmid unnamed1"/>
</dbReference>
<geneLocation type="plasmid" evidence="1 2">
    <name>unnamed1</name>
</geneLocation>
<keyword evidence="1" id="KW-0614">Plasmid</keyword>
<sequence length="89" mass="9999">MKAREGAALVSEQEALQSHFDSIVATVTQDAEQLARLSPRERWRQAVAEAGRLLEGSRGRDEDEIRQTVADDIAQRQGDPMLHRPDTLF</sequence>
<reference evidence="1 2" key="1">
    <citation type="submission" date="2019-05" db="EMBL/GenBank/DDBJ databases">
        <title>Pseudorhodobacter turbinis sp. nov., isolated from the gut of the Korean turban shell.</title>
        <authorList>
            <person name="Jeong Y.-S."/>
            <person name="Kang W.-R."/>
            <person name="Bae J.-W."/>
        </authorList>
    </citation>
    <scope>NUCLEOTIDE SEQUENCE [LARGE SCALE GENOMIC DNA]</scope>
    <source>
        <strain evidence="1 2">S12M18</strain>
        <plasmid evidence="1 2">unnamed1</plasmid>
    </source>
</reference>
<organism evidence="1 2">
    <name type="scientific">Pseudorhodobacter turbinis</name>
    <dbReference type="NCBI Taxonomy" id="2500533"/>
    <lineage>
        <taxon>Bacteria</taxon>
        <taxon>Pseudomonadati</taxon>
        <taxon>Pseudomonadota</taxon>
        <taxon>Alphaproteobacteria</taxon>
        <taxon>Rhodobacterales</taxon>
        <taxon>Paracoccaceae</taxon>
        <taxon>Pseudorhodobacter</taxon>
    </lineage>
</organism>
<dbReference type="KEGG" id="pseb:EOK75_14350"/>
<gene>
    <name evidence="1" type="ORF">EOK75_14350</name>
</gene>
<protein>
    <submittedName>
        <fullName evidence="1">Uncharacterized protein</fullName>
    </submittedName>
</protein>
<dbReference type="EMBL" id="CP039965">
    <property type="protein sequence ID" value="QCO56974.1"/>
    <property type="molecule type" value="Genomic_DNA"/>
</dbReference>
<evidence type="ECO:0000313" key="1">
    <source>
        <dbReference type="EMBL" id="QCO56974.1"/>
    </source>
</evidence>
<accession>A0A4V1E157</accession>
<evidence type="ECO:0000313" key="2">
    <source>
        <dbReference type="Proteomes" id="UP000298631"/>
    </source>
</evidence>
<name>A0A4V1E157_9RHOB</name>
<dbReference type="AlphaFoldDB" id="A0A4V1E157"/>
<proteinExistence type="predicted"/>
<keyword evidence="2" id="KW-1185">Reference proteome</keyword>